<dbReference type="AlphaFoldDB" id="A0A918GKZ9"/>
<reference evidence="2" key="1">
    <citation type="journal article" date="2014" name="Int. J. Syst. Evol. Microbiol.">
        <title>Complete genome sequence of Corynebacterium casei LMG S-19264T (=DSM 44701T), isolated from a smear-ripened cheese.</title>
        <authorList>
            <consortium name="US DOE Joint Genome Institute (JGI-PGF)"/>
            <person name="Walter F."/>
            <person name="Albersmeier A."/>
            <person name="Kalinowski J."/>
            <person name="Ruckert C."/>
        </authorList>
    </citation>
    <scope>NUCLEOTIDE SEQUENCE</scope>
    <source>
        <strain evidence="2">JCM 4234</strain>
    </source>
</reference>
<gene>
    <name evidence="2" type="ORF">GCM10010238_37410</name>
</gene>
<sequence length="322" mass="35172">MCAQAQPRRGAVVEDVVAADCADLGRGLCEQQQEQSGRAVADRDVGFLHEPVHQSPACVGGDDVGGERAGAAGRTQGFPVRGAVVDPAQPAAPHTHILVPGLGRARLAARRRGRWRPVRQRPEPEERAELLRAEPAGISSARPSRSSEITAARHDEITAHLREAGPGALADLGFAGLDDQRDDDPVIITGREATRNHRLTDAEKEANRLISRGRAAGEHGSAHLTSWHILTEVRMNARHATTLLRAPPRPREHRSRGDRRSPRSDHDADRQECVTPGAHQPHPQPRDLRNQDETVPLVVRGVRRTYPVPERRASSRTSRSAQ</sequence>
<dbReference type="Proteomes" id="UP000653493">
    <property type="component" value="Unassembled WGS sequence"/>
</dbReference>
<accession>A0A918GKZ9</accession>
<reference evidence="2" key="2">
    <citation type="submission" date="2020-09" db="EMBL/GenBank/DDBJ databases">
        <authorList>
            <person name="Sun Q."/>
            <person name="Ohkuma M."/>
        </authorList>
    </citation>
    <scope>NUCLEOTIDE SEQUENCE</scope>
    <source>
        <strain evidence="2">JCM 4234</strain>
    </source>
</reference>
<evidence type="ECO:0008006" key="4">
    <source>
        <dbReference type="Google" id="ProtNLM"/>
    </source>
</evidence>
<feature type="region of interest" description="Disordered" evidence="1">
    <location>
        <begin position="241"/>
        <end position="322"/>
    </location>
</feature>
<feature type="compositionally biased region" description="Basic and acidic residues" evidence="1">
    <location>
        <begin position="258"/>
        <end position="272"/>
    </location>
</feature>
<dbReference type="EMBL" id="BMSL01000009">
    <property type="protein sequence ID" value="GGS44162.1"/>
    <property type="molecule type" value="Genomic_DNA"/>
</dbReference>
<evidence type="ECO:0000256" key="1">
    <source>
        <dbReference type="SAM" id="MobiDB-lite"/>
    </source>
</evidence>
<protein>
    <recommendedName>
        <fullName evidence="4">DDE Tnp4 domain-containing protein</fullName>
    </recommendedName>
</protein>
<proteinExistence type="predicted"/>
<keyword evidence="3" id="KW-1185">Reference proteome</keyword>
<evidence type="ECO:0000313" key="3">
    <source>
        <dbReference type="Proteomes" id="UP000653493"/>
    </source>
</evidence>
<evidence type="ECO:0000313" key="2">
    <source>
        <dbReference type="EMBL" id="GGS44162.1"/>
    </source>
</evidence>
<comment type="caution">
    <text evidence="2">The sequence shown here is derived from an EMBL/GenBank/DDBJ whole genome shotgun (WGS) entry which is preliminary data.</text>
</comment>
<name>A0A918GKZ9_STRGD</name>
<organism evidence="2 3">
    <name type="scientific">Streptomyces griseoviridis</name>
    <dbReference type="NCBI Taxonomy" id="45398"/>
    <lineage>
        <taxon>Bacteria</taxon>
        <taxon>Bacillati</taxon>
        <taxon>Actinomycetota</taxon>
        <taxon>Actinomycetes</taxon>
        <taxon>Kitasatosporales</taxon>
        <taxon>Streptomycetaceae</taxon>
        <taxon>Streptomyces</taxon>
    </lineage>
</organism>